<feature type="chain" id="PRO_5039356473" description="DUF3060 domain-containing protein" evidence="1">
    <location>
        <begin position="29"/>
        <end position="122"/>
    </location>
</feature>
<dbReference type="OrthoDB" id="3432416at2"/>
<name>A0A5S4H9X0_9ACTN</name>
<comment type="caution">
    <text evidence="2">The sequence shown here is derived from an EMBL/GenBank/DDBJ whole genome shotgun (WGS) entry which is preliminary data.</text>
</comment>
<dbReference type="AlphaFoldDB" id="A0A5S4H9X0"/>
<reference evidence="2 3" key="1">
    <citation type="submission" date="2019-05" db="EMBL/GenBank/DDBJ databases">
        <title>Draft genome sequence of Actinomadura geliboluensis A8036.</title>
        <authorList>
            <person name="Saricaoglu S."/>
            <person name="Isik K."/>
        </authorList>
    </citation>
    <scope>NUCLEOTIDE SEQUENCE [LARGE SCALE GENOMIC DNA]</scope>
    <source>
        <strain evidence="2 3">A8036</strain>
    </source>
</reference>
<evidence type="ECO:0008006" key="4">
    <source>
        <dbReference type="Google" id="ProtNLM"/>
    </source>
</evidence>
<organism evidence="2 3">
    <name type="scientific">Actinomadura geliboluensis</name>
    <dbReference type="NCBI Taxonomy" id="882440"/>
    <lineage>
        <taxon>Bacteria</taxon>
        <taxon>Bacillati</taxon>
        <taxon>Actinomycetota</taxon>
        <taxon>Actinomycetes</taxon>
        <taxon>Streptosporangiales</taxon>
        <taxon>Thermomonosporaceae</taxon>
        <taxon>Actinomadura</taxon>
    </lineage>
</organism>
<evidence type="ECO:0000256" key="1">
    <source>
        <dbReference type="SAM" id="SignalP"/>
    </source>
</evidence>
<dbReference type="PROSITE" id="PS51257">
    <property type="entry name" value="PROKAR_LIPOPROTEIN"/>
    <property type="match status" value="1"/>
</dbReference>
<feature type="signal peptide" evidence="1">
    <location>
        <begin position="1"/>
        <end position="28"/>
    </location>
</feature>
<accession>A0A5S4H9X0</accession>
<dbReference type="RefSeq" id="WP_138638454.1">
    <property type="nucleotide sequence ID" value="NZ_VCKZ01000171.1"/>
</dbReference>
<evidence type="ECO:0000313" key="2">
    <source>
        <dbReference type="EMBL" id="TMR35640.1"/>
    </source>
</evidence>
<keyword evidence="3" id="KW-1185">Reference proteome</keyword>
<gene>
    <name evidence="2" type="ORF">ETD96_22500</name>
</gene>
<dbReference type="Proteomes" id="UP000305238">
    <property type="component" value="Unassembled WGS sequence"/>
</dbReference>
<keyword evidence="1" id="KW-0732">Signal</keyword>
<protein>
    <recommendedName>
        <fullName evidence="4">DUF3060 domain-containing protein</fullName>
    </recommendedName>
</protein>
<evidence type="ECO:0000313" key="3">
    <source>
        <dbReference type="Proteomes" id="UP000305238"/>
    </source>
</evidence>
<proteinExistence type="predicted"/>
<sequence length="122" mass="12395">MQTKTMQISRALPFAAALGLVLAGCGQASLPEAADGTDLRACADADCTVRVGNGAEIPLDDELGMTPVQITISGDEITCKSTDGGGSSFSVSASAKVRSRLQNISIEALGIKGDEAVVKITP</sequence>
<dbReference type="EMBL" id="VCKZ01000171">
    <property type="protein sequence ID" value="TMR35640.1"/>
    <property type="molecule type" value="Genomic_DNA"/>
</dbReference>